<accession>A0A015K387</accession>
<dbReference type="AlphaFoldDB" id="A0A015K387"/>
<feature type="region of interest" description="Disordered" evidence="1">
    <location>
        <begin position="115"/>
        <end position="137"/>
    </location>
</feature>
<comment type="caution">
    <text evidence="2">The sequence shown here is derived from an EMBL/GenBank/DDBJ whole genome shotgun (WGS) entry which is preliminary data.</text>
</comment>
<feature type="compositionally biased region" description="Basic and acidic residues" evidence="1">
    <location>
        <begin position="115"/>
        <end position="128"/>
    </location>
</feature>
<dbReference type="EMBL" id="JEMT01028716">
    <property type="protein sequence ID" value="EXX53886.1"/>
    <property type="molecule type" value="Genomic_DNA"/>
</dbReference>
<evidence type="ECO:0000313" key="2">
    <source>
        <dbReference type="EMBL" id="EXX53886.1"/>
    </source>
</evidence>
<protein>
    <recommendedName>
        <fullName evidence="4">Transposase domain-containing protein</fullName>
    </recommendedName>
</protein>
<sequence>MSRKRSVSSILNDLDDEESPSNQPSSTHRNRSISSIINEEIVSSARSTSNKRKLVVCNCPDCDGDLVDSRTKEIHNSRHQEYQDSQGTISSQVRQLEIGETSTPASAGQMIDESIRQESEESDNKDPEDSSSSKYTTEKDIYSNTLSIGSESDNDPISGISEIFEDYSPPSYEPFQNPPYLESNYDRFLWMLLWIMNFRTRFNIAETATETLIKFMKLALCEFSSDDFNDFSDSLYLTRKKLRLNDQFHSFVPCPKCHKLYKKKEVVDFKQEDNPAIMKCQHIEFPNSSVHRSRLCNMALSEKISVLTNRTIIQPNLMYLFTGINQQLATMFCQPGFENSL</sequence>
<proteinExistence type="predicted"/>
<reference evidence="2 3" key="1">
    <citation type="submission" date="2014-02" db="EMBL/GenBank/DDBJ databases">
        <title>Single nucleus genome sequencing reveals high similarity among nuclei of an endomycorrhizal fungus.</title>
        <authorList>
            <person name="Lin K."/>
            <person name="Geurts R."/>
            <person name="Zhang Z."/>
            <person name="Limpens E."/>
            <person name="Saunders D.G."/>
            <person name="Mu D."/>
            <person name="Pang E."/>
            <person name="Cao H."/>
            <person name="Cha H."/>
            <person name="Lin T."/>
            <person name="Zhou Q."/>
            <person name="Shang Y."/>
            <person name="Li Y."/>
            <person name="Ivanov S."/>
            <person name="Sharma T."/>
            <person name="Velzen R.V."/>
            <person name="Ruijter N.D."/>
            <person name="Aanen D.K."/>
            <person name="Win J."/>
            <person name="Kamoun S."/>
            <person name="Bisseling T."/>
            <person name="Huang S."/>
        </authorList>
    </citation>
    <scope>NUCLEOTIDE SEQUENCE [LARGE SCALE GENOMIC DNA]</scope>
    <source>
        <strain evidence="3">DAOM197198w</strain>
    </source>
</reference>
<evidence type="ECO:0000256" key="1">
    <source>
        <dbReference type="SAM" id="MobiDB-lite"/>
    </source>
</evidence>
<gene>
    <name evidence="2" type="ORF">RirG_239700</name>
</gene>
<dbReference type="OrthoDB" id="10385809at2759"/>
<name>A0A015K387_RHIIW</name>
<keyword evidence="3" id="KW-1185">Reference proteome</keyword>
<evidence type="ECO:0000313" key="3">
    <source>
        <dbReference type="Proteomes" id="UP000022910"/>
    </source>
</evidence>
<dbReference type="Proteomes" id="UP000022910">
    <property type="component" value="Unassembled WGS sequence"/>
</dbReference>
<dbReference type="HOGENOM" id="CLU_051543_0_0_1"/>
<evidence type="ECO:0008006" key="4">
    <source>
        <dbReference type="Google" id="ProtNLM"/>
    </source>
</evidence>
<feature type="region of interest" description="Disordered" evidence="1">
    <location>
        <begin position="1"/>
        <end position="37"/>
    </location>
</feature>
<organism evidence="2 3">
    <name type="scientific">Rhizophagus irregularis (strain DAOM 197198w)</name>
    <name type="common">Glomus intraradices</name>
    <dbReference type="NCBI Taxonomy" id="1432141"/>
    <lineage>
        <taxon>Eukaryota</taxon>
        <taxon>Fungi</taxon>
        <taxon>Fungi incertae sedis</taxon>
        <taxon>Mucoromycota</taxon>
        <taxon>Glomeromycotina</taxon>
        <taxon>Glomeromycetes</taxon>
        <taxon>Glomerales</taxon>
        <taxon>Glomeraceae</taxon>
        <taxon>Rhizophagus</taxon>
    </lineage>
</organism>